<dbReference type="InterPro" id="IPR041679">
    <property type="entry name" value="DNA2/NAM7-like_C"/>
</dbReference>
<dbReference type="Gene3D" id="3.40.50.300">
    <property type="entry name" value="P-loop containing nucleotide triphosphate hydrolases"/>
    <property type="match status" value="1"/>
</dbReference>
<feature type="domain" description="DNA2/NAM7 helicase-like C-terminal" evidence="2">
    <location>
        <begin position="2"/>
        <end position="77"/>
    </location>
</feature>
<keyword evidence="4" id="KW-1185">Reference proteome</keyword>
<dbReference type="RefSeq" id="WP_380954254.1">
    <property type="nucleotide sequence ID" value="NZ_JBHMDI010000003.1"/>
</dbReference>
<evidence type="ECO:0000313" key="4">
    <source>
        <dbReference type="Proteomes" id="UP001589753"/>
    </source>
</evidence>
<dbReference type="InterPro" id="IPR027417">
    <property type="entry name" value="P-loop_NTPase"/>
</dbReference>
<dbReference type="EMBL" id="JBHMDI010000003">
    <property type="protein sequence ID" value="MFB9346301.1"/>
    <property type="molecule type" value="Genomic_DNA"/>
</dbReference>
<name>A0ABV5L5S3_9ACTN</name>
<organism evidence="3 4">
    <name type="scientific">Streptomyces heliomycini</name>
    <dbReference type="NCBI Taxonomy" id="284032"/>
    <lineage>
        <taxon>Bacteria</taxon>
        <taxon>Bacillati</taxon>
        <taxon>Actinomycetota</taxon>
        <taxon>Actinomycetes</taxon>
        <taxon>Kitasatosporales</taxon>
        <taxon>Streptomycetaceae</taxon>
        <taxon>Streptomyces</taxon>
    </lineage>
</organism>
<evidence type="ECO:0000256" key="1">
    <source>
        <dbReference type="SAM" id="MobiDB-lite"/>
    </source>
</evidence>
<dbReference type="Proteomes" id="UP001589753">
    <property type="component" value="Unassembled WGS sequence"/>
</dbReference>
<feature type="region of interest" description="Disordered" evidence="1">
    <location>
        <begin position="99"/>
        <end position="131"/>
    </location>
</feature>
<proteinExistence type="predicted"/>
<evidence type="ECO:0000313" key="3">
    <source>
        <dbReference type="EMBL" id="MFB9346301.1"/>
    </source>
</evidence>
<sequence length="131" mass="14117">MVTPFRAQKEALARMWRDDDRVRVGTVYTFQGGQRDVMVLSPVAAPDTRPRTTHWVASQANLWNVAVTQAKSQLITVSGLAFWQEQSGLPTLLAARSAPLGAGEDGAPTEAGTPGPVAEARQGLGHRPQRT</sequence>
<accession>A0ABV5L5S3</accession>
<comment type="caution">
    <text evidence="3">The sequence shown here is derived from an EMBL/GenBank/DDBJ whole genome shotgun (WGS) entry which is preliminary data.</text>
</comment>
<protein>
    <submittedName>
        <fullName evidence="3">AAA domain-containing protein</fullName>
    </submittedName>
</protein>
<gene>
    <name evidence="3" type="ORF">ACFFUA_02295</name>
</gene>
<evidence type="ECO:0000259" key="2">
    <source>
        <dbReference type="Pfam" id="PF13087"/>
    </source>
</evidence>
<reference evidence="3 4" key="1">
    <citation type="submission" date="2024-09" db="EMBL/GenBank/DDBJ databases">
        <authorList>
            <person name="Sun Q."/>
            <person name="Mori K."/>
        </authorList>
    </citation>
    <scope>NUCLEOTIDE SEQUENCE [LARGE SCALE GENOMIC DNA]</scope>
    <source>
        <strain evidence="3 4">JCM 9767</strain>
    </source>
</reference>
<dbReference type="Pfam" id="PF13087">
    <property type="entry name" value="AAA_12"/>
    <property type="match status" value="1"/>
</dbReference>